<evidence type="ECO:0000259" key="1">
    <source>
        <dbReference type="Pfam" id="PF01399"/>
    </source>
</evidence>
<dbReference type="Pfam" id="PF01399">
    <property type="entry name" value="PCI"/>
    <property type="match status" value="1"/>
</dbReference>
<dbReference type="InterPro" id="IPR036390">
    <property type="entry name" value="WH_DNA-bd_sf"/>
</dbReference>
<dbReference type="SUPFAM" id="SSF46785">
    <property type="entry name" value="Winged helix' DNA-binding domain"/>
    <property type="match status" value="1"/>
</dbReference>
<proteinExistence type="predicted"/>
<dbReference type="Proteomes" id="UP000015354">
    <property type="component" value="Unassembled WGS sequence"/>
</dbReference>
<organism evidence="2 3">
    <name type="scientific">Strigomonas culicis</name>
    <dbReference type="NCBI Taxonomy" id="28005"/>
    <lineage>
        <taxon>Eukaryota</taxon>
        <taxon>Discoba</taxon>
        <taxon>Euglenozoa</taxon>
        <taxon>Kinetoplastea</taxon>
        <taxon>Metakinetoplastina</taxon>
        <taxon>Trypanosomatida</taxon>
        <taxon>Trypanosomatidae</taxon>
        <taxon>Strigomonadinae</taxon>
        <taxon>Strigomonas</taxon>
    </lineage>
</organism>
<reference evidence="2 3" key="1">
    <citation type="journal article" date="2013" name="PLoS ONE">
        <title>Predicting the Proteins of Angomonas deanei, Strigomonas culicis and Their Respective Endosymbionts Reveals New Aspects of the Trypanosomatidae Family.</title>
        <authorList>
            <person name="Motta M.C."/>
            <person name="Martins A.C."/>
            <person name="de Souza S.S."/>
            <person name="Catta-Preta C.M."/>
            <person name="Silva R."/>
            <person name="Klein C.C."/>
            <person name="de Almeida L.G."/>
            <person name="de Lima Cunha O."/>
            <person name="Ciapina L.P."/>
            <person name="Brocchi M."/>
            <person name="Colabardini A.C."/>
            <person name="de Araujo Lima B."/>
            <person name="Machado C.R."/>
            <person name="de Almeida Soares C.M."/>
            <person name="Probst C.M."/>
            <person name="de Menezes C.B."/>
            <person name="Thompson C.E."/>
            <person name="Bartholomeu D.C."/>
            <person name="Gradia D.F."/>
            <person name="Pavoni D.P."/>
            <person name="Grisard E.C."/>
            <person name="Fantinatti-Garboggini F."/>
            <person name="Marchini F.K."/>
            <person name="Rodrigues-Luiz G.F."/>
            <person name="Wagner G."/>
            <person name="Goldman G.H."/>
            <person name="Fietto J.L."/>
            <person name="Elias M.C."/>
            <person name="Goldman M.H."/>
            <person name="Sagot M.F."/>
            <person name="Pereira M."/>
            <person name="Stoco P.H."/>
            <person name="de Mendonca-Neto R.P."/>
            <person name="Teixeira S.M."/>
            <person name="Maciel T.E."/>
            <person name="de Oliveira Mendes T.A."/>
            <person name="Urmenyi T.P."/>
            <person name="de Souza W."/>
            <person name="Schenkman S."/>
            <person name="de Vasconcelos A.T."/>
        </authorList>
    </citation>
    <scope>NUCLEOTIDE SEQUENCE [LARGE SCALE GENOMIC DNA]</scope>
</reference>
<feature type="domain" description="PCI" evidence="1">
    <location>
        <begin position="3"/>
        <end position="68"/>
    </location>
</feature>
<comment type="caution">
    <text evidence="2">The sequence shown here is derived from an EMBL/GenBank/DDBJ whole genome shotgun (WGS) entry which is preliminary data.</text>
</comment>
<dbReference type="EMBL" id="ATMH01010051">
    <property type="protein sequence ID" value="EPY18189.1"/>
    <property type="molecule type" value="Genomic_DNA"/>
</dbReference>
<dbReference type="AlphaFoldDB" id="S9TN82"/>
<evidence type="ECO:0000313" key="3">
    <source>
        <dbReference type="Proteomes" id="UP000015354"/>
    </source>
</evidence>
<protein>
    <recommendedName>
        <fullName evidence="1">PCI domain-containing protein</fullName>
    </recommendedName>
</protein>
<accession>S9TN82</accession>
<dbReference type="InterPro" id="IPR000717">
    <property type="entry name" value="PCI_dom"/>
</dbReference>
<keyword evidence="3" id="KW-1185">Reference proteome</keyword>
<evidence type="ECO:0000313" key="2">
    <source>
        <dbReference type="EMBL" id="EPY18189.1"/>
    </source>
</evidence>
<gene>
    <name evidence="2" type="ORF">STCU_10129</name>
</gene>
<sequence>MPHAHVATLKKKVAHAVCYHIFAAHDVVHFTEVAAATGLSTKYIEEVAYLLISRNALQARINHVEGRLTRVVPPDAHNTDALLRKTLHETDTAMTYAETQLQLLSIQRHLVTASLYSIDPQSWDRAALRVQDTLVQDYR</sequence>
<name>S9TN82_9TRYP</name>